<dbReference type="Proteomes" id="UP000578531">
    <property type="component" value="Unassembled WGS sequence"/>
</dbReference>
<dbReference type="GeneID" id="59285359"/>
<gene>
    <name evidence="1" type="ORF">HO173_003693</name>
</gene>
<accession>A0A8H6G037</accession>
<organism evidence="1 2">
    <name type="scientific">Letharia columbiana</name>
    <dbReference type="NCBI Taxonomy" id="112416"/>
    <lineage>
        <taxon>Eukaryota</taxon>
        <taxon>Fungi</taxon>
        <taxon>Dikarya</taxon>
        <taxon>Ascomycota</taxon>
        <taxon>Pezizomycotina</taxon>
        <taxon>Lecanoromycetes</taxon>
        <taxon>OSLEUM clade</taxon>
        <taxon>Lecanoromycetidae</taxon>
        <taxon>Lecanorales</taxon>
        <taxon>Lecanorineae</taxon>
        <taxon>Parmeliaceae</taxon>
        <taxon>Letharia</taxon>
    </lineage>
</organism>
<protein>
    <submittedName>
        <fullName evidence="1">Uncharacterized protein</fullName>
    </submittedName>
</protein>
<reference evidence="1 2" key="1">
    <citation type="journal article" date="2020" name="Genomics">
        <title>Complete, high-quality genomes from long-read metagenomic sequencing of two wolf lichen thalli reveals enigmatic genome architecture.</title>
        <authorList>
            <person name="McKenzie S.K."/>
            <person name="Walston R.F."/>
            <person name="Allen J.L."/>
        </authorList>
    </citation>
    <scope>NUCLEOTIDE SEQUENCE [LARGE SCALE GENOMIC DNA]</scope>
    <source>
        <strain evidence="1">WasteWater2</strain>
    </source>
</reference>
<evidence type="ECO:0000313" key="2">
    <source>
        <dbReference type="Proteomes" id="UP000578531"/>
    </source>
</evidence>
<dbReference type="AlphaFoldDB" id="A0A8H6G037"/>
<sequence length="232" mass="26245">MNLCLKLQSPEDYKIFAAGFPYGKLGMDLLDPCKSYHHHLAASALSTPSHDISQCRSVHIHTPNEAAIRLALNILNALPSQDVCDRLLDRYVVFEDLITHKPTLTFAHKSLRDTYGPYLTAPKDPKKPSFVSEKMCRNAFCLPGDSPTKNRHTWLVSFTGDNFRWEILGMLVALFGLAAISLPDWDPLLTSQDESRNDRRKFACDFPIDNDTDWLDWLNNADWTKGSMGDFG</sequence>
<dbReference type="EMBL" id="JACCJC010000011">
    <property type="protein sequence ID" value="KAF6238059.1"/>
    <property type="molecule type" value="Genomic_DNA"/>
</dbReference>
<proteinExistence type="predicted"/>
<dbReference type="OrthoDB" id="4898680at2759"/>
<comment type="caution">
    <text evidence="1">The sequence shown here is derived from an EMBL/GenBank/DDBJ whole genome shotgun (WGS) entry which is preliminary data.</text>
</comment>
<evidence type="ECO:0000313" key="1">
    <source>
        <dbReference type="EMBL" id="KAF6238059.1"/>
    </source>
</evidence>
<name>A0A8H6G037_9LECA</name>
<dbReference type="RefSeq" id="XP_037167373.1">
    <property type="nucleotide sequence ID" value="XM_037305618.1"/>
</dbReference>
<keyword evidence="2" id="KW-1185">Reference proteome</keyword>